<organism evidence="22 23">
    <name type="scientific">Alteromonas naphthalenivorans</name>
    <dbReference type="NCBI Taxonomy" id="715451"/>
    <lineage>
        <taxon>Bacteria</taxon>
        <taxon>Pseudomonadati</taxon>
        <taxon>Pseudomonadota</taxon>
        <taxon>Gammaproteobacteria</taxon>
        <taxon>Alteromonadales</taxon>
        <taxon>Alteromonadaceae</taxon>
        <taxon>Alteromonas/Salinimonas group</taxon>
        <taxon>Alteromonas</taxon>
    </lineage>
</organism>
<dbReference type="Proteomes" id="UP000000683">
    <property type="component" value="Chromosome"/>
</dbReference>
<dbReference type="Gene3D" id="3.30.465.10">
    <property type="match status" value="1"/>
</dbReference>
<dbReference type="Pfam" id="PF02873">
    <property type="entry name" value="MurB_C"/>
    <property type="match status" value="1"/>
</dbReference>
<dbReference type="Pfam" id="PF01565">
    <property type="entry name" value="FAD_binding_4"/>
    <property type="match status" value="1"/>
</dbReference>
<keyword evidence="13 20" id="KW-0133">Cell shape</keyword>
<evidence type="ECO:0000256" key="10">
    <source>
        <dbReference type="ARBA" id="ARBA00022630"/>
    </source>
</evidence>
<dbReference type="GO" id="GO:0008360">
    <property type="term" value="P:regulation of cell shape"/>
    <property type="evidence" value="ECO:0007669"/>
    <property type="project" value="UniProtKB-KW"/>
</dbReference>
<dbReference type="Gene3D" id="3.90.78.10">
    <property type="entry name" value="UDP-N-acetylenolpyruvoylglucosamine reductase, C-terminal domain"/>
    <property type="match status" value="1"/>
</dbReference>
<dbReference type="InterPro" id="IPR016166">
    <property type="entry name" value="FAD-bd_PCMH"/>
</dbReference>
<comment type="pathway">
    <text evidence="4 20">Cell wall biogenesis; peptidoglycan biosynthesis.</text>
</comment>
<comment type="function">
    <text evidence="2 20">Cell wall formation.</text>
</comment>
<evidence type="ECO:0000256" key="6">
    <source>
        <dbReference type="ARBA" id="ARBA00012518"/>
    </source>
</evidence>
<evidence type="ECO:0000256" key="2">
    <source>
        <dbReference type="ARBA" id="ARBA00003921"/>
    </source>
</evidence>
<evidence type="ECO:0000256" key="12">
    <source>
        <dbReference type="ARBA" id="ARBA00022857"/>
    </source>
</evidence>
<dbReference type="GO" id="GO:0071555">
    <property type="term" value="P:cell wall organization"/>
    <property type="evidence" value="ECO:0007669"/>
    <property type="project" value="UniProtKB-KW"/>
</dbReference>
<dbReference type="GO" id="GO:0071949">
    <property type="term" value="F:FAD binding"/>
    <property type="evidence" value="ECO:0007669"/>
    <property type="project" value="InterPro"/>
</dbReference>
<evidence type="ECO:0000256" key="13">
    <source>
        <dbReference type="ARBA" id="ARBA00022960"/>
    </source>
</evidence>
<keyword evidence="12 20" id="KW-0521">NADP</keyword>
<dbReference type="InterPro" id="IPR011601">
    <property type="entry name" value="MurB_C"/>
</dbReference>
<dbReference type="EC" id="1.3.1.98" evidence="6 20"/>
<dbReference type="PANTHER" id="PTHR21071">
    <property type="entry name" value="UDP-N-ACETYLENOLPYRUVOYLGLUCOSAMINE REDUCTASE"/>
    <property type="match status" value="1"/>
</dbReference>
<dbReference type="EMBL" id="CP002339">
    <property type="protein sequence ID" value="AEF01600.1"/>
    <property type="molecule type" value="Genomic_DNA"/>
</dbReference>
<evidence type="ECO:0000256" key="7">
    <source>
        <dbReference type="ARBA" id="ARBA00015188"/>
    </source>
</evidence>
<feature type="active site" description="Proton donor" evidence="20">
    <location>
        <position position="222"/>
    </location>
</feature>
<name>F5Z9Y6_ALTNA</name>
<keyword evidence="23" id="KW-1185">Reference proteome</keyword>
<evidence type="ECO:0000256" key="14">
    <source>
        <dbReference type="ARBA" id="ARBA00022984"/>
    </source>
</evidence>
<evidence type="ECO:0000256" key="15">
    <source>
        <dbReference type="ARBA" id="ARBA00023002"/>
    </source>
</evidence>
<evidence type="ECO:0000256" key="5">
    <source>
        <dbReference type="ARBA" id="ARBA00010485"/>
    </source>
</evidence>
<reference evidence="22 23" key="1">
    <citation type="journal article" date="2011" name="J. Bacteriol.">
        <title>Complete genome sequence of the polycyclic aromatic hydrocarbon-degrading bacterium Alteromonas sp. strain SN2.</title>
        <authorList>
            <person name="Jin H.M."/>
            <person name="Jeong H."/>
            <person name="Moon E.J."/>
            <person name="Math R.K."/>
            <person name="Lee K."/>
            <person name="Kim H.J."/>
            <person name="Jeon C.O."/>
            <person name="Oh T.K."/>
            <person name="Kim J.F."/>
        </authorList>
    </citation>
    <scope>NUCLEOTIDE SEQUENCE [LARGE SCALE GENOMIC DNA]</scope>
    <source>
        <strain evidence="23">JCM 17741 / KACC 18427 / KCTC 11700BP / SN2</strain>
    </source>
</reference>
<gene>
    <name evidence="20" type="primary">murB</name>
    <name evidence="22" type="ordered locus">ambt_00185</name>
</gene>
<dbReference type="PANTHER" id="PTHR21071:SF4">
    <property type="entry name" value="UDP-N-ACETYLENOLPYRUVOYLGLUCOSAMINE REDUCTASE"/>
    <property type="match status" value="1"/>
</dbReference>
<keyword evidence="10 20" id="KW-0285">Flavoprotein</keyword>
<feature type="active site" evidence="20">
    <location>
        <position position="154"/>
    </location>
</feature>
<dbReference type="UniPathway" id="UPA00219"/>
<keyword evidence="8 20" id="KW-0963">Cytoplasm</keyword>
<feature type="active site" evidence="20">
    <location>
        <position position="318"/>
    </location>
</feature>
<dbReference type="NCBIfam" id="TIGR00179">
    <property type="entry name" value="murB"/>
    <property type="match status" value="1"/>
</dbReference>
<dbReference type="AlphaFoldDB" id="F5Z9Y6"/>
<dbReference type="OrthoDB" id="9804753at2"/>
<proteinExistence type="inferred from homology"/>
<dbReference type="InterPro" id="IPR006094">
    <property type="entry name" value="Oxid_FAD_bind_N"/>
</dbReference>
<evidence type="ECO:0000256" key="19">
    <source>
        <dbReference type="ARBA" id="ARBA00048914"/>
    </source>
</evidence>
<dbReference type="NCBIfam" id="NF000755">
    <property type="entry name" value="PRK00046.1"/>
    <property type="match status" value="1"/>
</dbReference>
<evidence type="ECO:0000256" key="8">
    <source>
        <dbReference type="ARBA" id="ARBA00022490"/>
    </source>
</evidence>
<keyword evidence="14 20" id="KW-0573">Peptidoglycan synthesis</keyword>
<dbReference type="eggNOG" id="COG0812">
    <property type="taxonomic scope" value="Bacteria"/>
</dbReference>
<dbReference type="InterPro" id="IPR036318">
    <property type="entry name" value="FAD-bd_PCMH-like_sf"/>
</dbReference>
<evidence type="ECO:0000256" key="3">
    <source>
        <dbReference type="ARBA" id="ARBA00004496"/>
    </source>
</evidence>
<dbReference type="RefSeq" id="WP_013782542.1">
    <property type="nucleotide sequence ID" value="NC_015554.1"/>
</dbReference>
<keyword evidence="15 20" id="KW-0560">Oxidoreductase</keyword>
<dbReference type="InterPro" id="IPR003170">
    <property type="entry name" value="MurB"/>
</dbReference>
<evidence type="ECO:0000256" key="16">
    <source>
        <dbReference type="ARBA" id="ARBA00023306"/>
    </source>
</evidence>
<keyword evidence="17 20" id="KW-0961">Cell wall biogenesis/degradation</keyword>
<evidence type="ECO:0000256" key="20">
    <source>
        <dbReference type="HAMAP-Rule" id="MF_00037"/>
    </source>
</evidence>
<evidence type="ECO:0000256" key="17">
    <source>
        <dbReference type="ARBA" id="ARBA00023316"/>
    </source>
</evidence>
<evidence type="ECO:0000256" key="1">
    <source>
        <dbReference type="ARBA" id="ARBA00001974"/>
    </source>
</evidence>
<dbReference type="HOGENOM" id="CLU_035304_0_0_6"/>
<evidence type="ECO:0000259" key="21">
    <source>
        <dbReference type="PROSITE" id="PS51387"/>
    </source>
</evidence>
<feature type="domain" description="FAD-binding PCMH-type" evidence="21">
    <location>
        <begin position="12"/>
        <end position="178"/>
    </location>
</feature>
<dbReference type="InterPro" id="IPR016169">
    <property type="entry name" value="FAD-bd_PCMH_sub2"/>
</dbReference>
<evidence type="ECO:0000313" key="22">
    <source>
        <dbReference type="EMBL" id="AEF01600.1"/>
    </source>
</evidence>
<dbReference type="GO" id="GO:0005829">
    <property type="term" value="C:cytosol"/>
    <property type="evidence" value="ECO:0007669"/>
    <property type="project" value="TreeGrafter"/>
</dbReference>
<dbReference type="GO" id="GO:0008762">
    <property type="term" value="F:UDP-N-acetylmuramate dehydrogenase activity"/>
    <property type="evidence" value="ECO:0007669"/>
    <property type="project" value="UniProtKB-UniRule"/>
</dbReference>
<evidence type="ECO:0000256" key="11">
    <source>
        <dbReference type="ARBA" id="ARBA00022827"/>
    </source>
</evidence>
<protein>
    <recommendedName>
        <fullName evidence="7 20">UDP-N-acetylenolpyruvoylglucosamine reductase</fullName>
        <ecNumber evidence="6 20">1.3.1.98</ecNumber>
    </recommendedName>
    <alternativeName>
        <fullName evidence="18 20">UDP-N-acetylmuramate dehydrogenase</fullName>
    </alternativeName>
</protein>
<keyword evidence="11 20" id="KW-0274">FAD</keyword>
<evidence type="ECO:0000313" key="23">
    <source>
        <dbReference type="Proteomes" id="UP000000683"/>
    </source>
</evidence>
<dbReference type="InterPro" id="IPR036635">
    <property type="entry name" value="MurB_C_sf"/>
</dbReference>
<keyword evidence="16 20" id="KW-0131">Cell cycle</keyword>
<comment type="similarity">
    <text evidence="5 20">Belongs to the MurB family.</text>
</comment>
<comment type="subcellular location">
    <subcellularLocation>
        <location evidence="3 20">Cytoplasm</location>
    </subcellularLocation>
</comment>
<dbReference type="GO" id="GO:0051301">
    <property type="term" value="P:cell division"/>
    <property type="evidence" value="ECO:0007669"/>
    <property type="project" value="UniProtKB-KW"/>
</dbReference>
<dbReference type="SUPFAM" id="SSF56176">
    <property type="entry name" value="FAD-binding/transporter-associated domain-like"/>
    <property type="match status" value="1"/>
</dbReference>
<dbReference type="PROSITE" id="PS51387">
    <property type="entry name" value="FAD_PCMH"/>
    <property type="match status" value="1"/>
</dbReference>
<comment type="cofactor">
    <cofactor evidence="1 20">
        <name>FAD</name>
        <dbReference type="ChEBI" id="CHEBI:57692"/>
    </cofactor>
</comment>
<comment type="catalytic activity">
    <reaction evidence="19 20">
        <text>UDP-N-acetyl-alpha-D-muramate + NADP(+) = UDP-N-acetyl-3-O-(1-carboxyvinyl)-alpha-D-glucosamine + NADPH + H(+)</text>
        <dbReference type="Rhea" id="RHEA:12248"/>
        <dbReference type="ChEBI" id="CHEBI:15378"/>
        <dbReference type="ChEBI" id="CHEBI:57783"/>
        <dbReference type="ChEBI" id="CHEBI:58349"/>
        <dbReference type="ChEBI" id="CHEBI:68483"/>
        <dbReference type="ChEBI" id="CHEBI:70757"/>
        <dbReference type="EC" id="1.3.1.98"/>
    </reaction>
</comment>
<dbReference type="GO" id="GO:0009252">
    <property type="term" value="P:peptidoglycan biosynthetic process"/>
    <property type="evidence" value="ECO:0007669"/>
    <property type="project" value="UniProtKB-UniRule"/>
</dbReference>
<keyword evidence="9 20" id="KW-0132">Cell division</keyword>
<evidence type="ECO:0000256" key="4">
    <source>
        <dbReference type="ARBA" id="ARBA00004752"/>
    </source>
</evidence>
<accession>F5Z9Y6</accession>
<dbReference type="Gene3D" id="3.30.43.10">
    <property type="entry name" value="Uridine Diphospho-n-acetylenolpyruvylglucosamine Reductase, domain 2"/>
    <property type="match status" value="1"/>
</dbReference>
<evidence type="ECO:0000256" key="18">
    <source>
        <dbReference type="ARBA" id="ARBA00031026"/>
    </source>
</evidence>
<dbReference type="SUPFAM" id="SSF56194">
    <property type="entry name" value="Uridine diphospho-N-Acetylenolpyruvylglucosamine reductase, MurB, C-terminal domain"/>
    <property type="match status" value="1"/>
</dbReference>
<sequence length="330" mass="36246">MPSLQQYHTFSLASNCASIVEFDSVDSFLQAYNPEVNTYILGGGSNSVFLDDFEGVVLVNKIKGISHYDTESHHHISVGAGEDWHEFVSLCMQNGWFGLENLALIPGSVGASPIQNIGAYGVEVHSFIDSIEAILLETKEPFLIKGADCQFGYRDSIFKHALYGKALITKVNFTLPKAYDVVASYGELSAIDCPNAKDIFNKVIEVRKAKLPDPKQLGNAGSFFKNPVIALAHFEELKCHYLDIPSYPVSENQVKVPAAWLIDQMGFKGKALNGVRCHPTQPLVLTNIGNAQGNDLIALAKEIMNSVESEFKITLEPEVRLVGREGLIQL</sequence>
<evidence type="ECO:0000256" key="9">
    <source>
        <dbReference type="ARBA" id="ARBA00022618"/>
    </source>
</evidence>
<dbReference type="KEGG" id="alt:ambt_00185"/>
<dbReference type="HAMAP" id="MF_00037">
    <property type="entry name" value="MurB"/>
    <property type="match status" value="1"/>
</dbReference>
<dbReference type="InterPro" id="IPR016167">
    <property type="entry name" value="FAD-bd_PCMH_sub1"/>
</dbReference>